<comment type="caution">
    <text evidence="1">The sequence shown here is derived from an EMBL/GenBank/DDBJ whole genome shotgun (WGS) entry which is preliminary data.</text>
</comment>
<proteinExistence type="predicted"/>
<evidence type="ECO:0000313" key="1">
    <source>
        <dbReference type="EMBL" id="GBG23543.1"/>
    </source>
</evidence>
<organism evidence="1 2">
    <name type="scientific">Nostoc commune NIES-4072</name>
    <dbReference type="NCBI Taxonomy" id="2005467"/>
    <lineage>
        <taxon>Bacteria</taxon>
        <taxon>Bacillati</taxon>
        <taxon>Cyanobacteriota</taxon>
        <taxon>Cyanophyceae</taxon>
        <taxon>Nostocales</taxon>
        <taxon>Nostocaceae</taxon>
        <taxon>Nostoc</taxon>
    </lineage>
</organism>
<protein>
    <submittedName>
        <fullName evidence="1">Uncharacterized protein</fullName>
    </submittedName>
</protein>
<sequence>MTEYDYLRAFVMDRFDSEVTTEVDPLHDQHKLLLLQKNYLEAARLEILRDRVLQGLYIKRARAEEIINWLSLDNQLRRECTTYCDVRSGRL</sequence>
<dbReference type="Proteomes" id="UP000245124">
    <property type="component" value="Unassembled WGS sequence"/>
</dbReference>
<dbReference type="EMBL" id="BDUD01000004">
    <property type="protein sequence ID" value="GBG23543.1"/>
    <property type="molecule type" value="Genomic_DNA"/>
</dbReference>
<name>A0A2R5G507_NOSCO</name>
<accession>A0A2R5G507</accession>
<keyword evidence="2" id="KW-1185">Reference proteome</keyword>
<evidence type="ECO:0000313" key="2">
    <source>
        <dbReference type="Proteomes" id="UP000245124"/>
    </source>
</evidence>
<gene>
    <name evidence="1" type="ORF">NIES4072_72550</name>
</gene>
<reference evidence="1 2" key="1">
    <citation type="submission" date="2017-06" db="EMBL/GenBank/DDBJ databases">
        <title>Genome sequencing of cyanobaciteial culture collection at National Institute for Environmental Studies (NIES).</title>
        <authorList>
            <person name="Hirose Y."/>
            <person name="Shimura Y."/>
            <person name="Fujisawa T."/>
            <person name="Nakamura Y."/>
            <person name="Kawachi M."/>
        </authorList>
    </citation>
    <scope>NUCLEOTIDE SEQUENCE [LARGE SCALE GENOMIC DNA]</scope>
    <source>
        <strain evidence="1 2">NIES-4072</strain>
    </source>
</reference>
<dbReference type="AlphaFoldDB" id="A0A2R5G507"/>